<evidence type="ECO:0000313" key="3">
    <source>
        <dbReference type="Proteomes" id="UP000476064"/>
    </source>
</evidence>
<dbReference type="AlphaFoldDB" id="A0A6C0G3B1"/>
<evidence type="ECO:0000256" key="1">
    <source>
        <dbReference type="SAM" id="Coils"/>
    </source>
</evidence>
<name>A0A6C0G3B1_9BACL</name>
<dbReference type="Proteomes" id="UP000476064">
    <property type="component" value="Chromosome"/>
</dbReference>
<organism evidence="2 3">
    <name type="scientific">Paenibacillus lycopersici</name>
    <dbReference type="NCBI Taxonomy" id="2704462"/>
    <lineage>
        <taxon>Bacteria</taxon>
        <taxon>Bacillati</taxon>
        <taxon>Bacillota</taxon>
        <taxon>Bacilli</taxon>
        <taxon>Bacillales</taxon>
        <taxon>Paenibacillaceae</taxon>
        <taxon>Paenibacillus</taxon>
    </lineage>
</organism>
<reference evidence="2 3" key="1">
    <citation type="submission" date="2020-01" db="EMBL/GenBank/DDBJ databases">
        <title>Paenibacillus sp. nov., isolated from tomato rhizosphere.</title>
        <authorList>
            <person name="Weon H.-Y."/>
            <person name="Lee S.A."/>
        </authorList>
    </citation>
    <scope>NUCLEOTIDE SEQUENCE [LARGE SCALE GENOMIC DNA]</scope>
    <source>
        <strain evidence="2 3">12200R-189</strain>
    </source>
</reference>
<evidence type="ECO:0008006" key="4">
    <source>
        <dbReference type="Google" id="ProtNLM"/>
    </source>
</evidence>
<keyword evidence="3" id="KW-1185">Reference proteome</keyword>
<keyword evidence="1" id="KW-0175">Coiled coil</keyword>
<evidence type="ECO:0000313" key="2">
    <source>
        <dbReference type="EMBL" id="QHT61769.1"/>
    </source>
</evidence>
<gene>
    <name evidence="2" type="ORF">GXP70_18490</name>
</gene>
<sequence length="102" mass="11382">MKDTIGKAISLGLGLALAGKEQVEKTFEELVKKGEVSKTESKALVEELLAKGDELRQRVETMARERVQALMGEGKLATKEDIERLERRLETLEQERSNPSGQ</sequence>
<feature type="coiled-coil region" evidence="1">
    <location>
        <begin position="45"/>
        <end position="102"/>
    </location>
</feature>
<dbReference type="RefSeq" id="WP_162358207.1">
    <property type="nucleotide sequence ID" value="NZ_CP048209.1"/>
</dbReference>
<dbReference type="NCBIfam" id="NF047773">
    <property type="entry name" value="phas_rel_Lepto"/>
    <property type="match status" value="1"/>
</dbReference>
<dbReference type="EMBL" id="CP048209">
    <property type="protein sequence ID" value="QHT61769.1"/>
    <property type="molecule type" value="Genomic_DNA"/>
</dbReference>
<proteinExistence type="predicted"/>
<protein>
    <recommendedName>
        <fullName evidence="4">Polyhydroxyalkanoate synthesis regulator</fullName>
    </recommendedName>
</protein>
<accession>A0A6C0G3B1</accession>
<dbReference type="KEGG" id="plyc:GXP70_18490"/>